<evidence type="ECO:0000313" key="2">
    <source>
        <dbReference type="EMBL" id="GBB88117.1"/>
    </source>
</evidence>
<dbReference type="PROSITE" id="PS50879">
    <property type="entry name" value="RNASE_H_1"/>
    <property type="match status" value="1"/>
</dbReference>
<dbReference type="InterPro" id="IPR012337">
    <property type="entry name" value="RNaseH-like_sf"/>
</dbReference>
<organism evidence="2 3">
    <name type="scientific">Rhizophagus clarus</name>
    <dbReference type="NCBI Taxonomy" id="94130"/>
    <lineage>
        <taxon>Eukaryota</taxon>
        <taxon>Fungi</taxon>
        <taxon>Fungi incertae sedis</taxon>
        <taxon>Mucoromycota</taxon>
        <taxon>Glomeromycotina</taxon>
        <taxon>Glomeromycetes</taxon>
        <taxon>Glomerales</taxon>
        <taxon>Glomeraceae</taxon>
        <taxon>Rhizophagus</taxon>
    </lineage>
</organism>
<dbReference type="SUPFAM" id="SSF53098">
    <property type="entry name" value="Ribonuclease H-like"/>
    <property type="match status" value="1"/>
</dbReference>
<comment type="caution">
    <text evidence="2">The sequence shown here is derived from an EMBL/GenBank/DDBJ whole genome shotgun (WGS) entry which is preliminary data.</text>
</comment>
<protein>
    <recommendedName>
        <fullName evidence="1">RNase H type-1 domain-containing protein</fullName>
    </recommendedName>
</protein>
<keyword evidence="3" id="KW-1185">Reference proteome</keyword>
<dbReference type="GO" id="GO:0004523">
    <property type="term" value="F:RNA-DNA hybrid ribonuclease activity"/>
    <property type="evidence" value="ECO:0007669"/>
    <property type="project" value="InterPro"/>
</dbReference>
<dbReference type="GO" id="GO:0003676">
    <property type="term" value="F:nucleic acid binding"/>
    <property type="evidence" value="ECO:0007669"/>
    <property type="project" value="InterPro"/>
</dbReference>
<reference evidence="2 3" key="1">
    <citation type="submission" date="2017-11" db="EMBL/GenBank/DDBJ databases">
        <title>The genome of Rhizophagus clarus HR1 reveals common genetic basis of auxotrophy among arbuscular mycorrhizal fungi.</title>
        <authorList>
            <person name="Kobayashi Y."/>
        </authorList>
    </citation>
    <scope>NUCLEOTIDE SEQUENCE [LARGE SCALE GENOMIC DNA]</scope>
    <source>
        <strain evidence="2 3">HR1</strain>
    </source>
</reference>
<dbReference type="Pfam" id="PF00075">
    <property type="entry name" value="RNase_H"/>
    <property type="match status" value="1"/>
</dbReference>
<dbReference type="InterPro" id="IPR036397">
    <property type="entry name" value="RNaseH_sf"/>
</dbReference>
<dbReference type="InterPro" id="IPR002156">
    <property type="entry name" value="RNaseH_domain"/>
</dbReference>
<dbReference type="Proteomes" id="UP000247702">
    <property type="component" value="Unassembled WGS sequence"/>
</dbReference>
<dbReference type="Gene3D" id="3.30.420.10">
    <property type="entry name" value="Ribonuclease H-like superfamily/Ribonuclease H"/>
    <property type="match status" value="1"/>
</dbReference>
<name>A0A2Z6QD78_9GLOM</name>
<proteinExistence type="predicted"/>
<evidence type="ECO:0000259" key="1">
    <source>
        <dbReference type="PROSITE" id="PS50879"/>
    </source>
</evidence>
<dbReference type="AlphaFoldDB" id="A0A2Z6QD78"/>
<accession>A0A2Z6QD78</accession>
<dbReference type="EMBL" id="BEXD01000517">
    <property type="protein sequence ID" value="GBB88117.1"/>
    <property type="molecule type" value="Genomic_DNA"/>
</dbReference>
<gene>
    <name evidence="2" type="ORF">RclHR1_14630005</name>
</gene>
<evidence type="ECO:0000313" key="3">
    <source>
        <dbReference type="Proteomes" id="UP000247702"/>
    </source>
</evidence>
<sequence length="269" mass="30819">MGLGWVVASPSFSSTEIHEFACKINNFPSSTKAEALVIATALATCPPNTDITIKTDSKCVIDTFKYTQSRPSPRRYLKINNYLIWKAIDKIISSNRLNVTLEKVKAHSNDFFNDKADSLAKEGSSSNHVLAINPLGLNLESFSTWNLPDQLDKYNSSSLIIDRDIRKTLSSISNIKNINQFLAHHRLSYLQSITYNNKIDWKSTQSWFSYNPFDSPTSRKLTKFRSWQLKNCCDTLPTMDLMNKYYPNTFDNCLTCWHRKNTPETNIHL</sequence>
<feature type="domain" description="RNase H type-1" evidence="1">
    <location>
        <begin position="1"/>
        <end position="125"/>
    </location>
</feature>